<keyword evidence="2" id="KW-1133">Transmembrane helix</keyword>
<keyword evidence="4" id="KW-1185">Reference proteome</keyword>
<dbReference type="EMBL" id="JBHSIU010000010">
    <property type="protein sequence ID" value="MFC4997463.1"/>
    <property type="molecule type" value="Genomic_DNA"/>
</dbReference>
<protein>
    <submittedName>
        <fullName evidence="3">Uncharacterized protein</fullName>
    </submittedName>
</protein>
<comment type="caution">
    <text evidence="3">The sequence shown here is derived from an EMBL/GenBank/DDBJ whole genome shotgun (WGS) entry which is preliminary data.</text>
</comment>
<keyword evidence="2" id="KW-0812">Transmembrane</keyword>
<evidence type="ECO:0000313" key="3">
    <source>
        <dbReference type="EMBL" id="MFC4997463.1"/>
    </source>
</evidence>
<name>A0ABV9VMB6_9ACTN</name>
<reference evidence="4" key="1">
    <citation type="journal article" date="2019" name="Int. J. Syst. Evol. Microbiol.">
        <title>The Global Catalogue of Microorganisms (GCM) 10K type strain sequencing project: providing services to taxonomists for standard genome sequencing and annotation.</title>
        <authorList>
            <consortium name="The Broad Institute Genomics Platform"/>
            <consortium name="The Broad Institute Genome Sequencing Center for Infectious Disease"/>
            <person name="Wu L."/>
            <person name="Ma J."/>
        </authorList>
    </citation>
    <scope>NUCLEOTIDE SEQUENCE [LARGE SCALE GENOMIC DNA]</scope>
    <source>
        <strain evidence="4">CGMCC 4.7152</strain>
    </source>
</reference>
<feature type="transmembrane region" description="Helical" evidence="2">
    <location>
        <begin position="110"/>
        <end position="132"/>
    </location>
</feature>
<feature type="region of interest" description="Disordered" evidence="1">
    <location>
        <begin position="29"/>
        <end position="68"/>
    </location>
</feature>
<feature type="compositionally biased region" description="Polar residues" evidence="1">
    <location>
        <begin position="44"/>
        <end position="62"/>
    </location>
</feature>
<dbReference type="Proteomes" id="UP001595912">
    <property type="component" value="Unassembled WGS sequence"/>
</dbReference>
<gene>
    <name evidence="3" type="ORF">ACFPIJ_06465</name>
</gene>
<evidence type="ECO:0000256" key="1">
    <source>
        <dbReference type="SAM" id="MobiDB-lite"/>
    </source>
</evidence>
<proteinExistence type="predicted"/>
<dbReference type="RefSeq" id="WP_380113693.1">
    <property type="nucleotide sequence ID" value="NZ_JBHSIU010000010.1"/>
</dbReference>
<keyword evidence="2" id="KW-0472">Membrane</keyword>
<organism evidence="3 4">
    <name type="scientific">Dactylosporangium cerinum</name>
    <dbReference type="NCBI Taxonomy" id="1434730"/>
    <lineage>
        <taxon>Bacteria</taxon>
        <taxon>Bacillati</taxon>
        <taxon>Actinomycetota</taxon>
        <taxon>Actinomycetes</taxon>
        <taxon>Micromonosporales</taxon>
        <taxon>Micromonosporaceae</taxon>
        <taxon>Dactylosporangium</taxon>
    </lineage>
</organism>
<evidence type="ECO:0000313" key="4">
    <source>
        <dbReference type="Proteomes" id="UP001595912"/>
    </source>
</evidence>
<sequence>MHTTNQTAATTLVGPTLLRTGRLGNHDIRRHLPARSGPLPQPSAHASTQPSARSTAPPTTLSPRPDGAAPANLSSFLDGLLPRWLAWAGLAVAAVAELATLSLLLEGAAYLLPIARFAGLAWLIVVGFKLPLHRPRLNS</sequence>
<accession>A0ABV9VMB6</accession>
<feature type="transmembrane region" description="Helical" evidence="2">
    <location>
        <begin position="84"/>
        <end position="104"/>
    </location>
</feature>
<evidence type="ECO:0000256" key="2">
    <source>
        <dbReference type="SAM" id="Phobius"/>
    </source>
</evidence>